<reference evidence="1" key="1">
    <citation type="submission" date="2023-10" db="EMBL/GenBank/DDBJ databases">
        <title>Genome assembly of Pristionchus species.</title>
        <authorList>
            <person name="Yoshida K."/>
            <person name="Sommer R.J."/>
        </authorList>
    </citation>
    <scope>NUCLEOTIDE SEQUENCE</scope>
    <source>
        <strain evidence="1">RS0144</strain>
    </source>
</reference>
<dbReference type="AlphaFoldDB" id="A0AAV5SWS4"/>
<protein>
    <submittedName>
        <fullName evidence="1">Uncharacterized protein</fullName>
    </submittedName>
</protein>
<sequence length="314" mass="33667">MHSGTSVDLALERVLGALLAEIDRSSVSAHSSARVSLHLLVVRFVSARNLLRSVLSMVDWSSSHGGGNEQIRVSELVLQTTEVVVATSSSSLSVVPVCIRARLAHGPILRAGVSVSWEGWWVLDEGTASSPRRATVLVSSVEHVTSGVALVHSRATASILAVERLTNLPVWNSLELSSTERVGQRSVASVCQPSLMEPIVSSPRALVAPLALRRRMISDRIVVTRHRIAAVTSSLMSATLAPLMSRSSLPSLLPLHSSLDLLRTLVLLEALYRLRNARLGRHAAVAALVVAMDGDLLAGAHHVLSRFEFASLHD</sequence>
<evidence type="ECO:0000313" key="2">
    <source>
        <dbReference type="Proteomes" id="UP001432027"/>
    </source>
</evidence>
<gene>
    <name evidence="1" type="ORF">PENTCL1PPCAC_9350</name>
</gene>
<name>A0AAV5SWS4_9BILA</name>
<dbReference type="EMBL" id="BTSX01000003">
    <property type="protein sequence ID" value="GMS87175.1"/>
    <property type="molecule type" value="Genomic_DNA"/>
</dbReference>
<proteinExistence type="predicted"/>
<comment type="caution">
    <text evidence="1">The sequence shown here is derived from an EMBL/GenBank/DDBJ whole genome shotgun (WGS) entry which is preliminary data.</text>
</comment>
<evidence type="ECO:0000313" key="1">
    <source>
        <dbReference type="EMBL" id="GMS87175.1"/>
    </source>
</evidence>
<accession>A0AAV5SWS4</accession>
<dbReference type="Proteomes" id="UP001432027">
    <property type="component" value="Unassembled WGS sequence"/>
</dbReference>
<keyword evidence="2" id="KW-1185">Reference proteome</keyword>
<organism evidence="1 2">
    <name type="scientific">Pristionchus entomophagus</name>
    <dbReference type="NCBI Taxonomy" id="358040"/>
    <lineage>
        <taxon>Eukaryota</taxon>
        <taxon>Metazoa</taxon>
        <taxon>Ecdysozoa</taxon>
        <taxon>Nematoda</taxon>
        <taxon>Chromadorea</taxon>
        <taxon>Rhabditida</taxon>
        <taxon>Rhabditina</taxon>
        <taxon>Diplogasteromorpha</taxon>
        <taxon>Diplogasteroidea</taxon>
        <taxon>Neodiplogasteridae</taxon>
        <taxon>Pristionchus</taxon>
    </lineage>
</organism>